<dbReference type="GO" id="GO:0016740">
    <property type="term" value="F:transferase activity"/>
    <property type="evidence" value="ECO:0007669"/>
    <property type="project" value="UniProtKB-KW"/>
</dbReference>
<organism evidence="2 3">
    <name type="scientific">Lentibacillus salicampi</name>
    <dbReference type="NCBI Taxonomy" id="175306"/>
    <lineage>
        <taxon>Bacteria</taxon>
        <taxon>Bacillati</taxon>
        <taxon>Bacillota</taxon>
        <taxon>Bacilli</taxon>
        <taxon>Bacillales</taxon>
        <taxon>Bacillaceae</taxon>
        <taxon>Lentibacillus</taxon>
    </lineage>
</organism>
<dbReference type="Gene3D" id="3.90.1200.10">
    <property type="match status" value="1"/>
</dbReference>
<dbReference type="SUPFAM" id="SSF56112">
    <property type="entry name" value="Protein kinase-like (PK-like)"/>
    <property type="match status" value="1"/>
</dbReference>
<gene>
    <name evidence="2" type="ORF">E4U82_11180</name>
</gene>
<keyword evidence="2" id="KW-0808">Transferase</keyword>
<dbReference type="PANTHER" id="PTHR21310">
    <property type="entry name" value="AMINOGLYCOSIDE PHOSPHOTRANSFERASE-RELATED-RELATED"/>
    <property type="match status" value="1"/>
</dbReference>
<sequence>MNANRLPDHVLQWVINTVDPNASVGAVYQLKGSTSSTLHSISLKTGRSVRHYVVRQFDNPEWLKEEPDLAKHEAASLQVVEKTGVVAPELIAYDATGEGCGVPAVLMTKLDGAVELKPDNMGGWLEGLAETLAGIHRVDATNFSYHYFPYNDSHSFEVPVWTDVPETWKKALDLVNSMKPSQKECLIHRDYHPANVLWNGGAVSGVVDWVNACMGPCEIDIGHCRLNLAMLYGTDTADAFLQTYQHYMRVHYHRYWDIIALINFLDGPPEVYPGWEAFGITGLTNHLMKERLDAFISHVTSSQTLGL</sequence>
<reference evidence="2 3" key="1">
    <citation type="submission" date="2019-03" db="EMBL/GenBank/DDBJ databases">
        <title>Genome sequence of Lentibacillus salicampi ATCC BAA-719.</title>
        <authorList>
            <person name="Maclea K.S."/>
            <person name="Simoes Junior M."/>
        </authorList>
    </citation>
    <scope>NUCLEOTIDE SEQUENCE [LARGE SCALE GENOMIC DNA]</scope>
    <source>
        <strain evidence="2 3">ATCC BAA-719</strain>
    </source>
</reference>
<evidence type="ECO:0000313" key="2">
    <source>
        <dbReference type="EMBL" id="TFJ92705.1"/>
    </source>
</evidence>
<protein>
    <submittedName>
        <fullName evidence="2">Aminoglycoside phosphotransferase family protein</fullName>
    </submittedName>
</protein>
<dbReference type="EMBL" id="SRHY01000017">
    <property type="protein sequence ID" value="TFJ92705.1"/>
    <property type="molecule type" value="Genomic_DNA"/>
</dbReference>
<dbReference type="Proteomes" id="UP000298484">
    <property type="component" value="Unassembled WGS sequence"/>
</dbReference>
<dbReference type="RefSeq" id="WP_135110264.1">
    <property type="nucleotide sequence ID" value="NZ_SRHY01000017.1"/>
</dbReference>
<name>A0A4Y9ABC2_9BACI</name>
<dbReference type="OrthoDB" id="9800774at2"/>
<dbReference type="Pfam" id="PF01636">
    <property type="entry name" value="APH"/>
    <property type="match status" value="1"/>
</dbReference>
<keyword evidence="3" id="KW-1185">Reference proteome</keyword>
<evidence type="ECO:0000313" key="3">
    <source>
        <dbReference type="Proteomes" id="UP000298484"/>
    </source>
</evidence>
<dbReference type="InterPro" id="IPR051678">
    <property type="entry name" value="AGP_Transferase"/>
</dbReference>
<accession>A0A4Y9ABC2</accession>
<proteinExistence type="predicted"/>
<feature type="domain" description="Aminoglycoside phosphotransferase" evidence="1">
    <location>
        <begin position="48"/>
        <end position="246"/>
    </location>
</feature>
<dbReference type="InterPro" id="IPR002575">
    <property type="entry name" value="Aminoglycoside_PTrfase"/>
</dbReference>
<comment type="caution">
    <text evidence="2">The sequence shown here is derived from an EMBL/GenBank/DDBJ whole genome shotgun (WGS) entry which is preliminary data.</text>
</comment>
<dbReference type="InterPro" id="IPR011009">
    <property type="entry name" value="Kinase-like_dom_sf"/>
</dbReference>
<dbReference type="AlphaFoldDB" id="A0A4Y9ABC2"/>
<evidence type="ECO:0000259" key="1">
    <source>
        <dbReference type="Pfam" id="PF01636"/>
    </source>
</evidence>